<dbReference type="PANTHER" id="PTHR43543:SF1">
    <property type="entry name" value="MALONIC SEMIALDEHYDE REDUCTASE RUTE-RELATED"/>
    <property type="match status" value="1"/>
</dbReference>
<keyword evidence="4 5" id="KW-0560">Oxidoreductase</keyword>
<dbReference type="Proteomes" id="UP000094472">
    <property type="component" value="Unassembled WGS sequence"/>
</dbReference>
<comment type="caution">
    <text evidence="7">The sequence shown here is derived from an EMBL/GenBank/DDBJ whole genome shotgun (WGS) entry which is preliminary data.</text>
</comment>
<dbReference type="EMBL" id="LPWF01000004">
    <property type="protein sequence ID" value="ODS01811.1"/>
    <property type="molecule type" value="Genomic_DNA"/>
</dbReference>
<accession>A0A1E3W7P8</accession>
<dbReference type="EC" id="1.-.-.-" evidence="5"/>
<dbReference type="PANTHER" id="PTHR43543">
    <property type="entry name" value="MALONIC SEMIALDEHYDE REDUCTASE RUTE-RELATED"/>
    <property type="match status" value="1"/>
</dbReference>
<dbReference type="Gene3D" id="3.40.109.10">
    <property type="entry name" value="NADH Oxidase"/>
    <property type="match status" value="1"/>
</dbReference>
<organism evidence="7 8">
    <name type="scientific">Methyloceanibacter superfactus</name>
    <dbReference type="NCBI Taxonomy" id="1774969"/>
    <lineage>
        <taxon>Bacteria</taxon>
        <taxon>Pseudomonadati</taxon>
        <taxon>Pseudomonadota</taxon>
        <taxon>Alphaproteobacteria</taxon>
        <taxon>Hyphomicrobiales</taxon>
        <taxon>Hyphomicrobiaceae</taxon>
        <taxon>Methyloceanibacter</taxon>
    </lineage>
</organism>
<evidence type="ECO:0000313" key="7">
    <source>
        <dbReference type="EMBL" id="ODS01811.1"/>
    </source>
</evidence>
<dbReference type="InterPro" id="IPR023936">
    <property type="entry name" value="RutE-like"/>
</dbReference>
<dbReference type="InterPro" id="IPR050461">
    <property type="entry name" value="Nitroreductase_HadB/RutE"/>
</dbReference>
<dbReference type="STRING" id="1774969.AUC69_06170"/>
<evidence type="ECO:0000256" key="2">
    <source>
        <dbReference type="ARBA" id="ARBA00022643"/>
    </source>
</evidence>
<sequence length="196" mass="21805">MTDKLPDASLDQLFRDARTRGSWHDKDVPDALLHELVELVKLGPTSGNCSPARFVFVKSPEAKARLKPFLSDGNRDKTMKAPVCVIIGYDLEFHEHLPKLFPHTDAKSWFEGKPEKIADTAFRNSSLQGAYLILAARALGLDCGPMSGFDNAGVDKEFFAGTEVKSNFLCNLGYGDDSPLRPRSPRFDFDEMARIL</sequence>
<evidence type="ECO:0000256" key="5">
    <source>
        <dbReference type="HAMAP-Rule" id="MF_01204"/>
    </source>
</evidence>
<dbReference type="NCBIfam" id="NF003768">
    <property type="entry name" value="PRK05365.1"/>
    <property type="match status" value="1"/>
</dbReference>
<proteinExistence type="inferred from homology"/>
<dbReference type="RefSeq" id="WP_069440680.1">
    <property type="nucleotide sequence ID" value="NZ_LPWF01000004.1"/>
</dbReference>
<keyword evidence="1 5" id="KW-0285">Flavoprotein</keyword>
<evidence type="ECO:0000256" key="4">
    <source>
        <dbReference type="ARBA" id="ARBA00023002"/>
    </source>
</evidence>
<evidence type="ECO:0000259" key="6">
    <source>
        <dbReference type="Pfam" id="PF00881"/>
    </source>
</evidence>
<comment type="similarity">
    <text evidence="5">Belongs to the nitroreductase family. HadB/RutE subfamily.</text>
</comment>
<evidence type="ECO:0000313" key="8">
    <source>
        <dbReference type="Proteomes" id="UP000094472"/>
    </source>
</evidence>
<comment type="cofactor">
    <cofactor evidence="5">
        <name>FMN</name>
        <dbReference type="ChEBI" id="CHEBI:58210"/>
    </cofactor>
</comment>
<dbReference type="InterPro" id="IPR000415">
    <property type="entry name" value="Nitroreductase-like"/>
</dbReference>
<keyword evidence="5" id="KW-0520">NAD</keyword>
<keyword evidence="8" id="KW-1185">Reference proteome</keyword>
<reference evidence="7 8" key="1">
    <citation type="journal article" date="2016" name="Environ. Microbiol.">
        <title>New Methyloceanibacter diversity from North Sea sediments includes methanotroph containing solely the soluble methane monooxygenase.</title>
        <authorList>
            <person name="Vekeman B."/>
            <person name="Kerckhof F.M."/>
            <person name="Cremers G."/>
            <person name="de Vos P."/>
            <person name="Vandamme P."/>
            <person name="Boon N."/>
            <person name="Op den Camp H.J."/>
            <person name="Heylen K."/>
        </authorList>
    </citation>
    <scope>NUCLEOTIDE SEQUENCE [LARGE SCALE GENOMIC DNA]</scope>
    <source>
        <strain evidence="7 8">R-67175</strain>
    </source>
</reference>
<name>A0A1E3W7P8_9HYPH</name>
<evidence type="ECO:0000256" key="3">
    <source>
        <dbReference type="ARBA" id="ARBA00022857"/>
    </source>
</evidence>
<dbReference type="HAMAP" id="MF_01204">
    <property type="entry name" value="Oxidoreductase_RutE_HadB"/>
    <property type="match status" value="1"/>
</dbReference>
<protein>
    <recommendedName>
        <fullName evidence="5">Putative NADH dehydrogenase/NAD(P)H nitroreductase AUC69_06170</fullName>
        <ecNumber evidence="5">1.-.-.-</ecNumber>
    </recommendedName>
</protein>
<feature type="domain" description="Nitroreductase" evidence="6">
    <location>
        <begin position="24"/>
        <end position="158"/>
    </location>
</feature>
<dbReference type="OrthoDB" id="9784375at2"/>
<keyword evidence="2 5" id="KW-0288">FMN</keyword>
<dbReference type="GO" id="GO:0016491">
    <property type="term" value="F:oxidoreductase activity"/>
    <property type="evidence" value="ECO:0007669"/>
    <property type="project" value="UniProtKB-UniRule"/>
</dbReference>
<dbReference type="InterPro" id="IPR029479">
    <property type="entry name" value="Nitroreductase"/>
</dbReference>
<evidence type="ECO:0000256" key="1">
    <source>
        <dbReference type="ARBA" id="ARBA00022630"/>
    </source>
</evidence>
<keyword evidence="3 5" id="KW-0521">NADP</keyword>
<dbReference type="AlphaFoldDB" id="A0A1E3W7P8"/>
<dbReference type="CDD" id="cd02148">
    <property type="entry name" value="RutE-like"/>
    <property type="match status" value="1"/>
</dbReference>
<dbReference type="SUPFAM" id="SSF55469">
    <property type="entry name" value="FMN-dependent nitroreductase-like"/>
    <property type="match status" value="1"/>
</dbReference>
<gene>
    <name evidence="7" type="ORF">AUC69_06170</name>
</gene>
<dbReference type="Pfam" id="PF00881">
    <property type="entry name" value="Nitroreductase"/>
    <property type="match status" value="1"/>
</dbReference>